<dbReference type="GO" id="GO:0031388">
    <property type="term" value="P:organic acid phosphorylation"/>
    <property type="evidence" value="ECO:0007669"/>
    <property type="project" value="UniProtKB-UniRule"/>
</dbReference>
<evidence type="ECO:0000313" key="5">
    <source>
        <dbReference type="EMBL" id="MSS02362.1"/>
    </source>
</evidence>
<dbReference type="AlphaFoldDB" id="A0A7X2N4M2"/>
<proteinExistence type="inferred from homology"/>
<dbReference type="PANTHER" id="PTHR21599:SF0">
    <property type="entry name" value="GLYCERATE KINASE"/>
    <property type="match status" value="1"/>
</dbReference>
<organism evidence="5 6">
    <name type="scientific">Floccifex porci</name>
    <dbReference type="NCBI Taxonomy" id="2606629"/>
    <lineage>
        <taxon>Bacteria</taxon>
        <taxon>Bacillati</taxon>
        <taxon>Bacillota</taxon>
        <taxon>Erysipelotrichia</taxon>
        <taxon>Erysipelotrichales</taxon>
        <taxon>Erysipelotrichaceae</taxon>
        <taxon>Floccifex</taxon>
    </lineage>
</organism>
<dbReference type="Gene3D" id="3.40.50.10350">
    <property type="entry name" value="Glycerate kinase, domain 1"/>
    <property type="match status" value="1"/>
</dbReference>
<dbReference type="SUPFAM" id="SSF110738">
    <property type="entry name" value="Glycerate kinase I"/>
    <property type="match status" value="1"/>
</dbReference>
<dbReference type="Proteomes" id="UP000470082">
    <property type="component" value="Unassembled WGS sequence"/>
</dbReference>
<keyword evidence="3 4" id="KW-0418">Kinase</keyword>
<evidence type="ECO:0000256" key="1">
    <source>
        <dbReference type="ARBA" id="ARBA00006284"/>
    </source>
</evidence>
<accession>A0A7X2N4M2</accession>
<dbReference type="PANTHER" id="PTHR21599">
    <property type="entry name" value="GLYCERATE KINASE"/>
    <property type="match status" value="1"/>
</dbReference>
<comment type="caution">
    <text evidence="5">The sequence shown here is derived from an EMBL/GenBank/DDBJ whole genome shotgun (WGS) entry which is preliminary data.</text>
</comment>
<dbReference type="InterPro" id="IPR018193">
    <property type="entry name" value="Glyc_kinase_flavodox-like_fold"/>
</dbReference>
<evidence type="ECO:0000256" key="2">
    <source>
        <dbReference type="ARBA" id="ARBA00022679"/>
    </source>
</evidence>
<dbReference type="EMBL" id="VUMM01000029">
    <property type="protein sequence ID" value="MSS02362.1"/>
    <property type="molecule type" value="Genomic_DNA"/>
</dbReference>
<dbReference type="NCBIfam" id="TIGR00045">
    <property type="entry name" value="glycerate kinase"/>
    <property type="match status" value="1"/>
</dbReference>
<dbReference type="Pfam" id="PF02595">
    <property type="entry name" value="Gly_kinase"/>
    <property type="match status" value="1"/>
</dbReference>
<gene>
    <name evidence="5" type="ORF">FYJ50_09725</name>
</gene>
<reference evidence="5 6" key="1">
    <citation type="submission" date="2019-08" db="EMBL/GenBank/DDBJ databases">
        <title>In-depth cultivation of the pig gut microbiome towards novel bacterial diversity and tailored functional studies.</title>
        <authorList>
            <person name="Wylensek D."/>
            <person name="Hitch T.C.A."/>
            <person name="Clavel T."/>
        </authorList>
    </citation>
    <scope>NUCLEOTIDE SEQUENCE [LARGE SCALE GENOMIC DNA]</scope>
    <source>
        <strain evidence="5 6">LKV-178-WT-2G</strain>
    </source>
</reference>
<dbReference type="InterPro" id="IPR036129">
    <property type="entry name" value="Glycerate_kinase_sf"/>
</dbReference>
<comment type="similarity">
    <text evidence="1 4">Belongs to the glycerate kinase type-1 family.</text>
</comment>
<dbReference type="InterPro" id="IPR004381">
    <property type="entry name" value="Glycerate_kinase"/>
</dbReference>
<sequence>MVKNMKIVVACDSFKESMSALQACKAIQRGIHKVDTSIDVECIPMADGGEGTSKVLNEFYKGNKIICNALDAYGREIEAYYFRKEDLAIIEMACVCGLESIEISMRHPLHSSSYGLGQLIRHAIDHGCKTLLIGLGGSATNDGGLGMLGALGSHFYDKDHKELEPVIKNIPLIESVSLCSYPDVQIQVACDVTNPYCGPQGATYTFGKQKGATAEELDKLESCLCHLNTLLNINDHPCTGAAGGTSGALYAIGAQLCSGIELVMKHTQFEKRIMDCDYCFTGEGSFDHQSLNGKTISGIASICKRHNVPLIVCAGKVNIDSCYEKGITACFSIGNEISSLEKALKEGEKNLEKTSENIMRLLIL</sequence>
<dbReference type="GO" id="GO:0008887">
    <property type="term" value="F:glycerate kinase activity"/>
    <property type="evidence" value="ECO:0007669"/>
    <property type="project" value="UniProtKB-UniRule"/>
</dbReference>
<evidence type="ECO:0000256" key="4">
    <source>
        <dbReference type="PIRNR" id="PIRNR006078"/>
    </source>
</evidence>
<evidence type="ECO:0000256" key="3">
    <source>
        <dbReference type="ARBA" id="ARBA00022777"/>
    </source>
</evidence>
<name>A0A7X2N4M2_9FIRM</name>
<keyword evidence="2 4" id="KW-0808">Transferase</keyword>
<dbReference type="PIRSF" id="PIRSF006078">
    <property type="entry name" value="GlxK"/>
    <property type="match status" value="1"/>
</dbReference>
<protein>
    <submittedName>
        <fullName evidence="5">Glycerate kinase</fullName>
    </submittedName>
</protein>
<dbReference type="Gene3D" id="3.90.1510.10">
    <property type="entry name" value="Glycerate kinase, domain 2"/>
    <property type="match status" value="1"/>
</dbReference>
<dbReference type="InterPro" id="IPR018197">
    <property type="entry name" value="Glycerate_kinase_RE-like"/>
</dbReference>
<keyword evidence="6" id="KW-1185">Reference proteome</keyword>
<evidence type="ECO:0000313" key="6">
    <source>
        <dbReference type="Proteomes" id="UP000470082"/>
    </source>
</evidence>